<keyword evidence="2" id="KW-1185">Reference proteome</keyword>
<dbReference type="EMBL" id="QJKJ01009477">
    <property type="protein sequence ID" value="RDX76527.1"/>
    <property type="molecule type" value="Genomic_DNA"/>
</dbReference>
<dbReference type="AlphaFoldDB" id="A0A371FDZ6"/>
<evidence type="ECO:0008006" key="3">
    <source>
        <dbReference type="Google" id="ProtNLM"/>
    </source>
</evidence>
<dbReference type="Proteomes" id="UP000257109">
    <property type="component" value="Unassembled WGS sequence"/>
</dbReference>
<protein>
    <recommendedName>
        <fullName evidence="3">Integrase catalytic domain-containing protein</fullName>
    </recommendedName>
</protein>
<reference evidence="1" key="1">
    <citation type="submission" date="2018-05" db="EMBL/GenBank/DDBJ databases">
        <title>Draft genome of Mucuna pruriens seed.</title>
        <authorList>
            <person name="Nnadi N.E."/>
            <person name="Vos R."/>
            <person name="Hasami M.H."/>
            <person name="Devisetty U.K."/>
            <person name="Aguiy J.C."/>
        </authorList>
    </citation>
    <scope>NUCLEOTIDE SEQUENCE [LARGE SCALE GENOMIC DNA]</scope>
    <source>
        <strain evidence="1">JCA_2017</strain>
    </source>
</reference>
<name>A0A371FDZ6_MUCPR</name>
<proteinExistence type="predicted"/>
<gene>
    <name evidence="1" type="ORF">CR513_43468</name>
</gene>
<organism evidence="1 2">
    <name type="scientific">Mucuna pruriens</name>
    <name type="common">Velvet bean</name>
    <name type="synonym">Dolichos pruriens</name>
    <dbReference type="NCBI Taxonomy" id="157652"/>
    <lineage>
        <taxon>Eukaryota</taxon>
        <taxon>Viridiplantae</taxon>
        <taxon>Streptophyta</taxon>
        <taxon>Embryophyta</taxon>
        <taxon>Tracheophyta</taxon>
        <taxon>Spermatophyta</taxon>
        <taxon>Magnoliopsida</taxon>
        <taxon>eudicotyledons</taxon>
        <taxon>Gunneridae</taxon>
        <taxon>Pentapetalae</taxon>
        <taxon>rosids</taxon>
        <taxon>fabids</taxon>
        <taxon>Fabales</taxon>
        <taxon>Fabaceae</taxon>
        <taxon>Papilionoideae</taxon>
        <taxon>50 kb inversion clade</taxon>
        <taxon>NPAAA clade</taxon>
        <taxon>indigoferoid/millettioid clade</taxon>
        <taxon>Phaseoleae</taxon>
        <taxon>Mucuna</taxon>
    </lineage>
</organism>
<sequence>MLSLLHKYGVVHRIATTYHSQTNGQAEAVKQCNLAYDQAGKQRKFLLQELDKLRLEAYENSRIYKQKVKRFHNQQILRKEFQLIASNLHSRWDGPFVITNIFPYGVVELKDEYTNSTFQIVVNNNSSSSAIINSNQFSTDISLSSSSHFVEPRQMENNDKTLKELVTPDVLKPAQTYELKSGLIHLLPKFHCLAGEDPHKYLKEFHVVCSTMRP</sequence>
<feature type="non-terminal residue" evidence="1">
    <location>
        <position position="214"/>
    </location>
</feature>
<accession>A0A371FDZ6</accession>
<dbReference type="OrthoDB" id="1741700at2759"/>
<evidence type="ECO:0000313" key="1">
    <source>
        <dbReference type="EMBL" id="RDX76527.1"/>
    </source>
</evidence>
<evidence type="ECO:0000313" key="2">
    <source>
        <dbReference type="Proteomes" id="UP000257109"/>
    </source>
</evidence>
<comment type="caution">
    <text evidence="1">The sequence shown here is derived from an EMBL/GenBank/DDBJ whole genome shotgun (WGS) entry which is preliminary data.</text>
</comment>